<organism evidence="8 9">
    <name type="scientific">Pseudomonas aeruginosa (strain UCBPP-PA14)</name>
    <dbReference type="NCBI Taxonomy" id="208963"/>
    <lineage>
        <taxon>Bacteria</taxon>
        <taxon>Pseudomonadati</taxon>
        <taxon>Pseudomonadota</taxon>
        <taxon>Gammaproteobacteria</taxon>
        <taxon>Pseudomonadales</taxon>
        <taxon>Pseudomonadaceae</taxon>
        <taxon>Pseudomonas</taxon>
    </lineage>
</organism>
<sequence>MPDRPRPPLLLVLALLALPQVAETILSPALPALASHWRLDDATSQWTMALFFVGFAPGIWLWGWLADRLGRRPALLGGLGLAALATFGAWASTDYSYLLACRLVQGLGLATCSVTVQASLRDVLQGPALMSYFVTLGAVLAWSPAVGPLGGQWLADLGGHPAVFATLAVLLASLAALVVPAWPETRPLLAGTPEPATLAIFRRVLADRPLQTRALLVAVLNVLVFSFYAAGPFMVGDLPGLGFGWIGLAIALAGSLGALLNRRLPHTWNSARRVRLGLALAAAGATAQTLLAAGGYAEGLSWALPALPIFVGFGVAIPNLLGPALYAYDDCRGRAGALFGLAYYLLIGLGLGASTLLPFDRPWPLAAYWSLLGLVALLLARRLPE</sequence>
<protein>
    <submittedName>
        <fullName evidence="8">Probable MFS transporter</fullName>
    </submittedName>
</protein>
<dbReference type="InterPro" id="IPR011701">
    <property type="entry name" value="MFS"/>
</dbReference>
<dbReference type="Proteomes" id="UP000000653">
    <property type="component" value="Chromosome"/>
</dbReference>
<keyword evidence="5 6" id="KW-0472">Membrane</keyword>
<gene>
    <name evidence="8" type="ordered locus">PA14_50050</name>
</gene>
<feature type="domain" description="Major facilitator superfamily (MFS) profile" evidence="7">
    <location>
        <begin position="8"/>
        <end position="385"/>
    </location>
</feature>
<proteinExistence type="predicted"/>
<evidence type="ECO:0000313" key="8">
    <source>
        <dbReference type="EMBL" id="ABJ10273.1"/>
    </source>
</evidence>
<dbReference type="KEGG" id="pau:PA14_50050"/>
<comment type="subcellular location">
    <subcellularLocation>
        <location evidence="1">Cell membrane</location>
        <topology evidence="1">Multi-pass membrane protein</topology>
    </subcellularLocation>
</comment>
<dbReference type="Gene3D" id="1.20.1720.10">
    <property type="entry name" value="Multidrug resistance protein D"/>
    <property type="match status" value="1"/>
</dbReference>
<feature type="transmembrane region" description="Helical" evidence="6">
    <location>
        <begin position="73"/>
        <end position="91"/>
    </location>
</feature>
<accession>A0A0H2Z7Y0</accession>
<dbReference type="InterPro" id="IPR020846">
    <property type="entry name" value="MFS_dom"/>
</dbReference>
<evidence type="ECO:0000259" key="7">
    <source>
        <dbReference type="PROSITE" id="PS50850"/>
    </source>
</evidence>
<dbReference type="RefSeq" id="WP_003140585.1">
    <property type="nucleotide sequence ID" value="NC_008463.1"/>
</dbReference>
<feature type="transmembrane region" description="Helical" evidence="6">
    <location>
        <begin position="97"/>
        <end position="116"/>
    </location>
</feature>
<feature type="transmembrane region" description="Helical" evidence="6">
    <location>
        <begin position="302"/>
        <end position="328"/>
    </location>
</feature>
<feature type="transmembrane region" description="Helical" evidence="6">
    <location>
        <begin position="335"/>
        <end position="357"/>
    </location>
</feature>
<dbReference type="PROSITE" id="PS50850">
    <property type="entry name" value="MFS"/>
    <property type="match status" value="1"/>
</dbReference>
<dbReference type="BioCyc" id="PAER208963:G1G74-4205-MONOMER"/>
<feature type="transmembrane region" description="Helical" evidence="6">
    <location>
        <begin position="242"/>
        <end position="262"/>
    </location>
</feature>
<reference evidence="8 9" key="1">
    <citation type="journal article" date="2006" name="Genome Biol.">
        <title>Genomic analysis reveals that Pseudomonas aeruginosa virulence is combinatorial.</title>
        <authorList>
            <person name="Lee D.G."/>
            <person name="Urbach J.M."/>
            <person name="Wu G."/>
            <person name="Liberati N.T."/>
            <person name="Feinbaum R.L."/>
            <person name="Miyata S."/>
            <person name="Diggins L.T."/>
            <person name="He J."/>
            <person name="Saucier M."/>
            <person name="Deziel E."/>
            <person name="Friedman L."/>
            <person name="Li L."/>
            <person name="Grills G."/>
            <person name="Montgomery K."/>
            <person name="Kucherlapati R."/>
            <person name="Rahme L.G."/>
            <person name="Ausubel F.M."/>
        </authorList>
    </citation>
    <scope>NUCLEOTIDE SEQUENCE [LARGE SCALE GENOMIC DNA]</scope>
    <source>
        <strain evidence="8 9">UCBPP-PA14</strain>
    </source>
</reference>
<evidence type="ECO:0000256" key="3">
    <source>
        <dbReference type="ARBA" id="ARBA00022692"/>
    </source>
</evidence>
<dbReference type="Pfam" id="PF07690">
    <property type="entry name" value="MFS_1"/>
    <property type="match status" value="1"/>
</dbReference>
<dbReference type="GO" id="GO:0022857">
    <property type="term" value="F:transmembrane transporter activity"/>
    <property type="evidence" value="ECO:0007669"/>
    <property type="project" value="InterPro"/>
</dbReference>
<evidence type="ECO:0000256" key="4">
    <source>
        <dbReference type="ARBA" id="ARBA00022989"/>
    </source>
</evidence>
<feature type="transmembrane region" description="Helical" evidence="6">
    <location>
        <begin position="212"/>
        <end position="230"/>
    </location>
</feature>
<dbReference type="GO" id="GO:0005886">
    <property type="term" value="C:plasma membrane"/>
    <property type="evidence" value="ECO:0007669"/>
    <property type="project" value="UniProtKB-SubCell"/>
</dbReference>
<keyword evidence="4 6" id="KW-1133">Transmembrane helix</keyword>
<dbReference type="HOGENOM" id="CLU_001265_47_1_6"/>
<evidence type="ECO:0000256" key="2">
    <source>
        <dbReference type="ARBA" id="ARBA00022475"/>
    </source>
</evidence>
<dbReference type="AlphaFoldDB" id="A0A0H2Z7Y0"/>
<dbReference type="CDD" id="cd17320">
    <property type="entry name" value="MFS_MdfA_MDR_like"/>
    <property type="match status" value="1"/>
</dbReference>
<name>A0A0H2Z7Y0_PSEAB</name>
<dbReference type="PANTHER" id="PTHR43124">
    <property type="entry name" value="PURINE EFFLUX PUMP PBUE"/>
    <property type="match status" value="1"/>
</dbReference>
<feature type="transmembrane region" description="Helical" evidence="6">
    <location>
        <begin position="274"/>
        <end position="296"/>
    </location>
</feature>
<keyword evidence="2" id="KW-1003">Cell membrane</keyword>
<feature type="transmembrane region" description="Helical" evidence="6">
    <location>
        <begin position="363"/>
        <end position="380"/>
    </location>
</feature>
<dbReference type="InterPro" id="IPR050189">
    <property type="entry name" value="MFS_Efflux_Transporters"/>
</dbReference>
<feature type="transmembrane region" description="Helical" evidence="6">
    <location>
        <begin position="123"/>
        <end position="142"/>
    </location>
</feature>
<dbReference type="EMBL" id="CP000438">
    <property type="protein sequence ID" value="ABJ10273.1"/>
    <property type="molecule type" value="Genomic_DNA"/>
</dbReference>
<evidence type="ECO:0000256" key="5">
    <source>
        <dbReference type="ARBA" id="ARBA00023136"/>
    </source>
</evidence>
<keyword evidence="3 6" id="KW-0812">Transmembrane</keyword>
<evidence type="ECO:0000256" key="6">
    <source>
        <dbReference type="SAM" id="Phobius"/>
    </source>
</evidence>
<evidence type="ECO:0000256" key="1">
    <source>
        <dbReference type="ARBA" id="ARBA00004651"/>
    </source>
</evidence>
<dbReference type="SUPFAM" id="SSF103473">
    <property type="entry name" value="MFS general substrate transporter"/>
    <property type="match status" value="1"/>
</dbReference>
<evidence type="ECO:0000313" key="9">
    <source>
        <dbReference type="Proteomes" id="UP000000653"/>
    </source>
</evidence>
<feature type="transmembrane region" description="Helical" evidence="6">
    <location>
        <begin position="162"/>
        <end position="182"/>
    </location>
</feature>
<dbReference type="PANTHER" id="PTHR43124:SF3">
    <property type="entry name" value="CHLORAMPHENICOL EFFLUX PUMP RV0191"/>
    <property type="match status" value="1"/>
</dbReference>
<dbReference type="InterPro" id="IPR036259">
    <property type="entry name" value="MFS_trans_sf"/>
</dbReference>
<feature type="transmembrane region" description="Helical" evidence="6">
    <location>
        <begin position="46"/>
        <end position="66"/>
    </location>
</feature>